<dbReference type="AlphaFoldDB" id="A0A0K2UZI5"/>
<reference evidence="1" key="1">
    <citation type="submission" date="2014-05" db="EMBL/GenBank/DDBJ databases">
        <authorList>
            <person name="Chronopoulou M."/>
        </authorList>
    </citation>
    <scope>NUCLEOTIDE SEQUENCE</scope>
    <source>
        <tissue evidence="1">Whole organism</tissue>
    </source>
</reference>
<organism evidence="1">
    <name type="scientific">Lepeophtheirus salmonis</name>
    <name type="common">Salmon louse</name>
    <name type="synonym">Caligus salmonis</name>
    <dbReference type="NCBI Taxonomy" id="72036"/>
    <lineage>
        <taxon>Eukaryota</taxon>
        <taxon>Metazoa</taxon>
        <taxon>Ecdysozoa</taxon>
        <taxon>Arthropoda</taxon>
        <taxon>Crustacea</taxon>
        <taxon>Multicrustacea</taxon>
        <taxon>Hexanauplia</taxon>
        <taxon>Copepoda</taxon>
        <taxon>Siphonostomatoida</taxon>
        <taxon>Caligidae</taxon>
        <taxon>Lepeophtheirus</taxon>
    </lineage>
</organism>
<name>A0A0K2UZI5_LEPSM</name>
<dbReference type="EMBL" id="HACA01026114">
    <property type="protein sequence ID" value="CDW43475.1"/>
    <property type="molecule type" value="Transcribed_RNA"/>
</dbReference>
<accession>A0A0K2UZI5</accession>
<evidence type="ECO:0000313" key="1">
    <source>
        <dbReference type="EMBL" id="CDW43475.1"/>
    </source>
</evidence>
<protein>
    <submittedName>
        <fullName evidence="1">Uncharacterized protein</fullName>
    </submittedName>
</protein>
<sequence>MLRSSNIRDIVNRCRTRRKYIILI</sequence>
<proteinExistence type="predicted"/>